<evidence type="ECO:0000313" key="2">
    <source>
        <dbReference type="Proteomes" id="UP001157502"/>
    </source>
</evidence>
<gene>
    <name evidence="1" type="ORF">DPEC_G00225400</name>
</gene>
<evidence type="ECO:0000313" key="1">
    <source>
        <dbReference type="EMBL" id="KAJ7997099.1"/>
    </source>
</evidence>
<protein>
    <submittedName>
        <fullName evidence="1">Uncharacterized protein</fullName>
    </submittedName>
</protein>
<comment type="caution">
    <text evidence="1">The sequence shown here is derived from an EMBL/GenBank/DDBJ whole genome shotgun (WGS) entry which is preliminary data.</text>
</comment>
<reference evidence="1" key="1">
    <citation type="submission" date="2021-05" db="EMBL/GenBank/DDBJ databases">
        <authorList>
            <person name="Pan Q."/>
            <person name="Jouanno E."/>
            <person name="Zahm M."/>
            <person name="Klopp C."/>
            <person name="Cabau C."/>
            <person name="Louis A."/>
            <person name="Berthelot C."/>
            <person name="Parey E."/>
            <person name="Roest Crollius H."/>
            <person name="Montfort J."/>
            <person name="Robinson-Rechavi M."/>
            <person name="Bouchez O."/>
            <person name="Lampietro C."/>
            <person name="Lopez Roques C."/>
            <person name="Donnadieu C."/>
            <person name="Postlethwait J."/>
            <person name="Bobe J."/>
            <person name="Dillon D."/>
            <person name="Chandos A."/>
            <person name="von Hippel F."/>
            <person name="Guiguen Y."/>
        </authorList>
    </citation>
    <scope>NUCLEOTIDE SEQUENCE</scope>
    <source>
        <strain evidence="1">YG-Jan2019</strain>
    </source>
</reference>
<organism evidence="1 2">
    <name type="scientific">Dallia pectoralis</name>
    <name type="common">Alaska blackfish</name>
    <dbReference type="NCBI Taxonomy" id="75939"/>
    <lineage>
        <taxon>Eukaryota</taxon>
        <taxon>Metazoa</taxon>
        <taxon>Chordata</taxon>
        <taxon>Craniata</taxon>
        <taxon>Vertebrata</taxon>
        <taxon>Euteleostomi</taxon>
        <taxon>Actinopterygii</taxon>
        <taxon>Neopterygii</taxon>
        <taxon>Teleostei</taxon>
        <taxon>Protacanthopterygii</taxon>
        <taxon>Esociformes</taxon>
        <taxon>Umbridae</taxon>
        <taxon>Dallia</taxon>
    </lineage>
</organism>
<proteinExistence type="predicted"/>
<dbReference type="Proteomes" id="UP001157502">
    <property type="component" value="Chromosome 19"/>
</dbReference>
<name>A0ACC2G0B4_DALPE</name>
<sequence length="67" mass="7731">MSTREHLQTVWTERVHQRQPEKNRLGGCIITTPTGPVPIVECSDASDLFQVKQDVAFCLLQYLYLRI</sequence>
<dbReference type="EMBL" id="CM055746">
    <property type="protein sequence ID" value="KAJ7997099.1"/>
    <property type="molecule type" value="Genomic_DNA"/>
</dbReference>
<accession>A0ACC2G0B4</accession>
<keyword evidence="2" id="KW-1185">Reference proteome</keyword>